<keyword evidence="1" id="KW-1133">Transmembrane helix</keyword>
<gene>
    <name evidence="2" type="ORF">S01H4_41129</name>
</gene>
<accession>X1BP80</accession>
<proteinExistence type="predicted"/>
<evidence type="ECO:0000313" key="2">
    <source>
        <dbReference type="EMBL" id="GAG96810.1"/>
    </source>
</evidence>
<feature type="transmembrane region" description="Helical" evidence="1">
    <location>
        <begin position="49"/>
        <end position="72"/>
    </location>
</feature>
<feature type="transmembrane region" description="Helical" evidence="1">
    <location>
        <begin position="12"/>
        <end position="29"/>
    </location>
</feature>
<feature type="non-terminal residue" evidence="2">
    <location>
        <position position="1"/>
    </location>
</feature>
<keyword evidence="1" id="KW-0812">Transmembrane</keyword>
<sequence>WRIVSGPATAYLAYALFGFTMTYIMLYIPPMKHCAHWWVIGGLPKILNYIGKSGSLAAVGSTVFVPLGYWLGSLTASIKVSQRWAMMGAGFILAALWILGFAIFP</sequence>
<dbReference type="EMBL" id="BART01022473">
    <property type="protein sequence ID" value="GAG96810.1"/>
    <property type="molecule type" value="Genomic_DNA"/>
</dbReference>
<name>X1BP80_9ZZZZ</name>
<evidence type="ECO:0000256" key="1">
    <source>
        <dbReference type="SAM" id="Phobius"/>
    </source>
</evidence>
<comment type="caution">
    <text evidence="2">The sequence shown here is derived from an EMBL/GenBank/DDBJ whole genome shotgun (WGS) entry which is preliminary data.</text>
</comment>
<organism evidence="2">
    <name type="scientific">marine sediment metagenome</name>
    <dbReference type="NCBI Taxonomy" id="412755"/>
    <lineage>
        <taxon>unclassified sequences</taxon>
        <taxon>metagenomes</taxon>
        <taxon>ecological metagenomes</taxon>
    </lineage>
</organism>
<protein>
    <submittedName>
        <fullName evidence="2">Uncharacterized protein</fullName>
    </submittedName>
</protein>
<feature type="transmembrane region" description="Helical" evidence="1">
    <location>
        <begin position="84"/>
        <end position="104"/>
    </location>
</feature>
<reference evidence="2" key="1">
    <citation type="journal article" date="2014" name="Front. Microbiol.">
        <title>High frequency of phylogenetically diverse reductive dehalogenase-homologous genes in deep subseafloor sedimentary metagenomes.</title>
        <authorList>
            <person name="Kawai M."/>
            <person name="Futagami T."/>
            <person name="Toyoda A."/>
            <person name="Takaki Y."/>
            <person name="Nishi S."/>
            <person name="Hori S."/>
            <person name="Arai W."/>
            <person name="Tsubouchi T."/>
            <person name="Morono Y."/>
            <person name="Uchiyama I."/>
            <person name="Ito T."/>
            <person name="Fujiyama A."/>
            <person name="Inagaki F."/>
            <person name="Takami H."/>
        </authorList>
    </citation>
    <scope>NUCLEOTIDE SEQUENCE</scope>
    <source>
        <strain evidence="2">Expedition CK06-06</strain>
    </source>
</reference>
<keyword evidence="1" id="KW-0472">Membrane</keyword>
<dbReference type="AlphaFoldDB" id="X1BP80"/>